<dbReference type="GO" id="GO:0000160">
    <property type="term" value="P:phosphorelay signal transduction system"/>
    <property type="evidence" value="ECO:0007669"/>
    <property type="project" value="InterPro"/>
</dbReference>
<keyword evidence="2" id="KW-0238">DNA-binding</keyword>
<evidence type="ECO:0000256" key="1">
    <source>
        <dbReference type="ARBA" id="ARBA00023015"/>
    </source>
</evidence>
<feature type="domain" description="OmpR/PhoB-type" evidence="5">
    <location>
        <begin position="330"/>
        <end position="394"/>
    </location>
</feature>
<dbReference type="InterPro" id="IPR029016">
    <property type="entry name" value="GAF-like_dom_sf"/>
</dbReference>
<protein>
    <submittedName>
        <fullName evidence="6">Unannotated protein</fullName>
    </submittedName>
</protein>
<evidence type="ECO:0000259" key="5">
    <source>
        <dbReference type="SMART" id="SM00862"/>
    </source>
</evidence>
<proteinExistence type="predicted"/>
<dbReference type="InterPro" id="IPR016032">
    <property type="entry name" value="Sig_transdc_resp-reg_C-effctor"/>
</dbReference>
<keyword evidence="1" id="KW-0805">Transcription regulation</keyword>
<gene>
    <name evidence="6" type="ORF">UFOPK3564_01655</name>
</gene>
<sequence>MANPWLAVDERTPPQTRARLLRRAWEGFVEGSEDSSGLRPPIAASWDRCQDAGVAHDGAAVAPMIADEDETAARWEAHPLQAVRPLIDECLAPIMDDSHLVVVADARGMLLWVDGPPGVRHAAEAMNFAPGTLWSESGAGTNAVGTALAADHAVQVFAAEHFHEQVQTWTCSACPVHDPDSGALLGIIDLTSRMSTVHPHALSVAVATARAVEMQLRSAMQEADARLVERYGDRVRSGPDARAIVSAHGRVITANAAWRRGALRVERTSEDQRFSVVGARTTDVQSIHHGGAYLVGPAPDRSRRRGGPAGAPPLRLDVLGPGGPSATADDVPVALRRRQFEILALLAASPDGLTVEQLGAGVYGDGAKPGTVRVEVSRLRKLLGPWLSSEPYRLTSSCTCDLRVVRDLLADGEVREAAERHGSGLLPGSEAPGVVRLREDLHAWLRASALQTPDLDALWAWVDGPGGQDDLIAWIRFLGRVAPLDPRRPLAVARVRSLRRRLAAPA</sequence>
<evidence type="ECO:0000256" key="3">
    <source>
        <dbReference type="ARBA" id="ARBA00023163"/>
    </source>
</evidence>
<feature type="region of interest" description="Disordered" evidence="4">
    <location>
        <begin position="290"/>
        <end position="313"/>
    </location>
</feature>
<dbReference type="Gene3D" id="1.10.10.10">
    <property type="entry name" value="Winged helix-like DNA-binding domain superfamily/Winged helix DNA-binding domain"/>
    <property type="match status" value="1"/>
</dbReference>
<dbReference type="InterPro" id="IPR003018">
    <property type="entry name" value="GAF"/>
</dbReference>
<keyword evidence="3" id="KW-0804">Transcription</keyword>
<dbReference type="InterPro" id="IPR001867">
    <property type="entry name" value="OmpR/PhoB-type_DNA-bd"/>
</dbReference>
<dbReference type="AlphaFoldDB" id="A0A6J7H984"/>
<dbReference type="SUPFAM" id="SSF46894">
    <property type="entry name" value="C-terminal effector domain of the bipartite response regulators"/>
    <property type="match status" value="1"/>
</dbReference>
<evidence type="ECO:0000256" key="2">
    <source>
        <dbReference type="ARBA" id="ARBA00023125"/>
    </source>
</evidence>
<dbReference type="SMART" id="SM00862">
    <property type="entry name" value="Trans_reg_C"/>
    <property type="match status" value="1"/>
</dbReference>
<name>A0A6J7H984_9ZZZZ</name>
<organism evidence="6">
    <name type="scientific">freshwater metagenome</name>
    <dbReference type="NCBI Taxonomy" id="449393"/>
    <lineage>
        <taxon>unclassified sequences</taxon>
        <taxon>metagenomes</taxon>
        <taxon>ecological metagenomes</taxon>
    </lineage>
</organism>
<dbReference type="EMBL" id="CAFBMK010000089">
    <property type="protein sequence ID" value="CAB4917561.1"/>
    <property type="molecule type" value="Genomic_DNA"/>
</dbReference>
<dbReference type="InterPro" id="IPR036388">
    <property type="entry name" value="WH-like_DNA-bd_sf"/>
</dbReference>
<dbReference type="GO" id="GO:0003677">
    <property type="term" value="F:DNA binding"/>
    <property type="evidence" value="ECO:0007669"/>
    <property type="project" value="UniProtKB-KW"/>
</dbReference>
<dbReference type="GO" id="GO:0006355">
    <property type="term" value="P:regulation of DNA-templated transcription"/>
    <property type="evidence" value="ECO:0007669"/>
    <property type="project" value="InterPro"/>
</dbReference>
<evidence type="ECO:0000313" key="6">
    <source>
        <dbReference type="EMBL" id="CAB4917561.1"/>
    </source>
</evidence>
<evidence type="ECO:0000256" key="4">
    <source>
        <dbReference type="SAM" id="MobiDB-lite"/>
    </source>
</evidence>
<dbReference type="Gene3D" id="3.30.450.40">
    <property type="match status" value="1"/>
</dbReference>
<accession>A0A6J7H984</accession>
<dbReference type="Pfam" id="PF01590">
    <property type="entry name" value="GAF"/>
    <property type="match status" value="1"/>
</dbReference>
<reference evidence="6" key="1">
    <citation type="submission" date="2020-05" db="EMBL/GenBank/DDBJ databases">
        <authorList>
            <person name="Chiriac C."/>
            <person name="Salcher M."/>
            <person name="Ghai R."/>
            <person name="Kavagutti S V."/>
        </authorList>
    </citation>
    <scope>NUCLEOTIDE SEQUENCE</scope>
</reference>